<reference evidence="3" key="1">
    <citation type="journal article" date="2019" name="Int. J. Syst. Evol. Microbiol.">
        <title>The Global Catalogue of Microorganisms (GCM) 10K type strain sequencing project: providing services to taxonomists for standard genome sequencing and annotation.</title>
        <authorList>
            <consortium name="The Broad Institute Genomics Platform"/>
            <consortium name="The Broad Institute Genome Sequencing Center for Infectious Disease"/>
            <person name="Wu L."/>
            <person name="Ma J."/>
        </authorList>
    </citation>
    <scope>NUCLEOTIDE SEQUENCE [LARGE SCALE GENOMIC DNA]</scope>
    <source>
        <strain evidence="3">IBRC-M 10908</strain>
    </source>
</reference>
<dbReference type="EMBL" id="JBHSDK010000007">
    <property type="protein sequence ID" value="MFC4334633.1"/>
    <property type="molecule type" value="Genomic_DNA"/>
</dbReference>
<proteinExistence type="predicted"/>
<organism evidence="2 3">
    <name type="scientific">Salininema proteolyticum</name>
    <dbReference type="NCBI Taxonomy" id="1607685"/>
    <lineage>
        <taxon>Bacteria</taxon>
        <taxon>Bacillati</taxon>
        <taxon>Actinomycetota</taxon>
        <taxon>Actinomycetes</taxon>
        <taxon>Glycomycetales</taxon>
        <taxon>Glycomycetaceae</taxon>
        <taxon>Salininema</taxon>
    </lineage>
</organism>
<protein>
    <submittedName>
        <fullName evidence="2">Uncharacterized protein</fullName>
    </submittedName>
</protein>
<evidence type="ECO:0000256" key="1">
    <source>
        <dbReference type="SAM" id="MobiDB-lite"/>
    </source>
</evidence>
<evidence type="ECO:0000313" key="3">
    <source>
        <dbReference type="Proteomes" id="UP001595823"/>
    </source>
</evidence>
<comment type="caution">
    <text evidence="2">The sequence shown here is derived from an EMBL/GenBank/DDBJ whole genome shotgun (WGS) entry which is preliminary data.</text>
</comment>
<dbReference type="Proteomes" id="UP001595823">
    <property type="component" value="Unassembled WGS sequence"/>
</dbReference>
<sequence>MGRTYTPEEIRNIGEGPLPSIAESYDELASMVNAARVSAINMFDDGLPVKHEVGVIFVSLWEKFETAAREQPVGLRAMGKTFVEVADRYDEDEQDIALNLEKELENIEEVTEDNREEVMSENPPEEKNRVMPSDMRL</sequence>
<feature type="compositionally biased region" description="Basic and acidic residues" evidence="1">
    <location>
        <begin position="112"/>
        <end position="137"/>
    </location>
</feature>
<accession>A0ABV8TV16</accession>
<evidence type="ECO:0000313" key="2">
    <source>
        <dbReference type="EMBL" id="MFC4334633.1"/>
    </source>
</evidence>
<feature type="region of interest" description="Disordered" evidence="1">
    <location>
        <begin position="110"/>
        <end position="137"/>
    </location>
</feature>
<name>A0ABV8TV16_9ACTN</name>
<dbReference type="RefSeq" id="WP_380618511.1">
    <property type="nucleotide sequence ID" value="NZ_JBHSDK010000007.1"/>
</dbReference>
<keyword evidence="3" id="KW-1185">Reference proteome</keyword>
<gene>
    <name evidence="2" type="ORF">ACFPET_05415</name>
</gene>